<organism evidence="6 7">
    <name type="scientific">Plebeiibacterium sediminum</name>
    <dbReference type="NCBI Taxonomy" id="2992112"/>
    <lineage>
        <taxon>Bacteria</taxon>
        <taxon>Pseudomonadati</taxon>
        <taxon>Bacteroidota</taxon>
        <taxon>Bacteroidia</taxon>
        <taxon>Marinilabiliales</taxon>
        <taxon>Marinilabiliaceae</taxon>
        <taxon>Plebeiibacterium</taxon>
    </lineage>
</organism>
<gene>
    <name evidence="6" type="ORF">OM075_22485</name>
</gene>
<evidence type="ECO:0000259" key="5">
    <source>
        <dbReference type="Pfam" id="PF01420"/>
    </source>
</evidence>
<keyword evidence="3" id="KW-0238">DNA-binding</keyword>
<dbReference type="PANTHER" id="PTHR30408">
    <property type="entry name" value="TYPE-1 RESTRICTION ENZYME ECOKI SPECIFICITY PROTEIN"/>
    <property type="match status" value="1"/>
</dbReference>
<dbReference type="InterPro" id="IPR044946">
    <property type="entry name" value="Restrct_endonuc_typeI_TRD_sf"/>
</dbReference>
<keyword evidence="4" id="KW-0175">Coiled coil</keyword>
<feature type="domain" description="Type I restriction modification DNA specificity" evidence="5">
    <location>
        <begin position="8"/>
        <end position="181"/>
    </location>
</feature>
<keyword evidence="6" id="KW-0378">Hydrolase</keyword>
<dbReference type="GO" id="GO:0003677">
    <property type="term" value="F:DNA binding"/>
    <property type="evidence" value="ECO:0007669"/>
    <property type="project" value="UniProtKB-KW"/>
</dbReference>
<comment type="similarity">
    <text evidence="1">Belongs to the type-I restriction system S methylase family.</text>
</comment>
<comment type="caution">
    <text evidence="6">The sequence shown here is derived from an EMBL/GenBank/DDBJ whole genome shotgun (WGS) entry which is preliminary data.</text>
</comment>
<protein>
    <submittedName>
        <fullName evidence="6">Restriction endonuclease subunit S</fullName>
        <ecNumber evidence="6">3.1.21.-</ecNumber>
    </submittedName>
</protein>
<evidence type="ECO:0000256" key="2">
    <source>
        <dbReference type="ARBA" id="ARBA00022747"/>
    </source>
</evidence>
<feature type="domain" description="Type I restriction modification DNA specificity" evidence="5">
    <location>
        <begin position="211"/>
        <end position="363"/>
    </location>
</feature>
<dbReference type="Proteomes" id="UP001209229">
    <property type="component" value="Unassembled WGS sequence"/>
</dbReference>
<feature type="coiled-coil region" evidence="4">
    <location>
        <begin position="347"/>
        <end position="374"/>
    </location>
</feature>
<dbReference type="SUPFAM" id="SSF116734">
    <property type="entry name" value="DNA methylase specificity domain"/>
    <property type="match status" value="2"/>
</dbReference>
<keyword evidence="2" id="KW-0680">Restriction system</keyword>
<evidence type="ECO:0000256" key="4">
    <source>
        <dbReference type="SAM" id="Coils"/>
    </source>
</evidence>
<dbReference type="Gene3D" id="3.90.220.20">
    <property type="entry name" value="DNA methylase specificity domains"/>
    <property type="match status" value="2"/>
</dbReference>
<keyword evidence="6" id="KW-0540">Nuclease</keyword>
<dbReference type="Pfam" id="PF01420">
    <property type="entry name" value="Methylase_S"/>
    <property type="match status" value="2"/>
</dbReference>
<dbReference type="GO" id="GO:0009307">
    <property type="term" value="P:DNA restriction-modification system"/>
    <property type="evidence" value="ECO:0007669"/>
    <property type="project" value="UniProtKB-KW"/>
</dbReference>
<evidence type="ECO:0000313" key="7">
    <source>
        <dbReference type="Proteomes" id="UP001209229"/>
    </source>
</evidence>
<dbReference type="Gene3D" id="1.10.287.1120">
    <property type="entry name" value="Bipartite methylase S protein"/>
    <property type="match status" value="1"/>
</dbReference>
<dbReference type="GO" id="GO:0016787">
    <property type="term" value="F:hydrolase activity"/>
    <property type="evidence" value="ECO:0007669"/>
    <property type="project" value="UniProtKB-KW"/>
</dbReference>
<dbReference type="EC" id="3.1.21.-" evidence="6"/>
<dbReference type="CDD" id="cd17287">
    <property type="entry name" value="RMtype1_S_EcoN10ORF171P_TRD2-CR2_like"/>
    <property type="match status" value="1"/>
</dbReference>
<keyword evidence="6" id="KW-0255">Endonuclease</keyword>
<dbReference type="PANTHER" id="PTHR30408:SF12">
    <property type="entry name" value="TYPE I RESTRICTION ENZYME MJAVIII SPECIFICITY SUBUNIT"/>
    <property type="match status" value="1"/>
</dbReference>
<accession>A0AAE3M9D8</accession>
<dbReference type="AlphaFoldDB" id="A0AAE3M9D8"/>
<evidence type="ECO:0000256" key="1">
    <source>
        <dbReference type="ARBA" id="ARBA00010923"/>
    </source>
</evidence>
<dbReference type="EMBL" id="JAPDPJ010000092">
    <property type="protein sequence ID" value="MCW3789249.1"/>
    <property type="molecule type" value="Genomic_DNA"/>
</dbReference>
<proteinExistence type="inferred from homology"/>
<dbReference type="InterPro" id="IPR000055">
    <property type="entry name" value="Restrct_endonuc_typeI_TRD"/>
</dbReference>
<dbReference type="RefSeq" id="WP_301192806.1">
    <property type="nucleotide sequence ID" value="NZ_JAPDPJ010000092.1"/>
</dbReference>
<reference evidence="6" key="1">
    <citation type="submission" date="2022-10" db="EMBL/GenBank/DDBJ databases">
        <authorList>
            <person name="Yu W.X."/>
        </authorList>
    </citation>
    <scope>NUCLEOTIDE SEQUENCE</scope>
    <source>
        <strain evidence="6">AAT</strain>
    </source>
</reference>
<sequence>MRFPEFEDEWEAKKIEEIATVSSGGTPSRTKPNYWNGNIPWITTSLIDFNRIKTAEEFITEDGLSNSSAKLFPKSTILMAMYGQGKTRGKVGILDVEASTNQACAALKIKNKFHVDFVFNYLAKDYEKIRNLANDGGQQNLSAGLIKSLKIKTPSLSEQIKLANFLVVIDKRIQTQNKIIEHQESLMKGMMQQIFSQQLRLKNNSGENYPDWEDKKLKDLCEKGTSNISANSLESNSGEYKIYGATGFLQNVNFYQEEEAYISIVKDGAGAGRTLICEAKSSVLGTLDKIKPKNNNNMYFLYLLLKTISFEKYITGSTIPHIYFRDYGNEKIKQPCIEEQTKIACFLSNLDEKLEKEKQILAQYKQQKKHLLQNLFV</sequence>
<dbReference type="InterPro" id="IPR052021">
    <property type="entry name" value="Type-I_RS_S_subunit"/>
</dbReference>
<name>A0AAE3M9D8_9BACT</name>
<keyword evidence="7" id="KW-1185">Reference proteome</keyword>
<evidence type="ECO:0000313" key="6">
    <source>
        <dbReference type="EMBL" id="MCW3789249.1"/>
    </source>
</evidence>
<evidence type="ECO:0000256" key="3">
    <source>
        <dbReference type="ARBA" id="ARBA00023125"/>
    </source>
</evidence>
<dbReference type="GO" id="GO:0004519">
    <property type="term" value="F:endonuclease activity"/>
    <property type="evidence" value="ECO:0007669"/>
    <property type="project" value="UniProtKB-KW"/>
</dbReference>